<organism evidence="2 3">
    <name type="scientific">Alkalimonas collagenimarina</name>
    <dbReference type="NCBI Taxonomy" id="400390"/>
    <lineage>
        <taxon>Bacteria</taxon>
        <taxon>Pseudomonadati</taxon>
        <taxon>Pseudomonadota</taxon>
        <taxon>Gammaproteobacteria</taxon>
        <taxon>Alkalimonas</taxon>
    </lineage>
</organism>
<protein>
    <recommendedName>
        <fullName evidence="4">Lipoprotein</fullName>
    </recommendedName>
</protein>
<proteinExistence type="predicted"/>
<feature type="non-terminal residue" evidence="2">
    <location>
        <position position="1"/>
    </location>
</feature>
<evidence type="ECO:0000313" key="2">
    <source>
        <dbReference type="EMBL" id="MDP4537840.1"/>
    </source>
</evidence>
<gene>
    <name evidence="2" type="ORF">Q3O60_16775</name>
</gene>
<dbReference type="RefSeq" id="WP_305895089.1">
    <property type="nucleotide sequence ID" value="NZ_JAUZVZ010000035.1"/>
</dbReference>
<evidence type="ECO:0008006" key="4">
    <source>
        <dbReference type="Google" id="ProtNLM"/>
    </source>
</evidence>
<sequence length="94" mass="9992">LQGVAMKYVSILAVLLLTACSSTGVVPMDGGVYMIAQRSAQVGFGPPDGVKADVYKEANEFCAKTNQKVETVKLDMTNSGFAKPGNVSLEFRCK</sequence>
<evidence type="ECO:0000313" key="3">
    <source>
        <dbReference type="Proteomes" id="UP001231616"/>
    </source>
</evidence>
<feature type="chain" id="PRO_5047021302" description="Lipoprotein" evidence="1">
    <location>
        <begin position="25"/>
        <end position="94"/>
    </location>
</feature>
<dbReference type="EMBL" id="JAUZVZ010000035">
    <property type="protein sequence ID" value="MDP4537840.1"/>
    <property type="molecule type" value="Genomic_DNA"/>
</dbReference>
<accession>A0ABT9H3E6</accession>
<reference evidence="2 3" key="1">
    <citation type="submission" date="2023-08" db="EMBL/GenBank/DDBJ databases">
        <authorList>
            <person name="Joshi A."/>
            <person name="Thite S."/>
        </authorList>
    </citation>
    <scope>NUCLEOTIDE SEQUENCE [LARGE SCALE GENOMIC DNA]</scope>
    <source>
        <strain evidence="2 3">AC40</strain>
    </source>
</reference>
<evidence type="ECO:0000256" key="1">
    <source>
        <dbReference type="SAM" id="SignalP"/>
    </source>
</evidence>
<dbReference type="Proteomes" id="UP001231616">
    <property type="component" value="Unassembled WGS sequence"/>
</dbReference>
<keyword evidence="1" id="KW-0732">Signal</keyword>
<name>A0ABT9H3E6_9GAMM</name>
<keyword evidence="3" id="KW-1185">Reference proteome</keyword>
<comment type="caution">
    <text evidence="2">The sequence shown here is derived from an EMBL/GenBank/DDBJ whole genome shotgun (WGS) entry which is preliminary data.</text>
</comment>
<feature type="signal peptide" evidence="1">
    <location>
        <begin position="1"/>
        <end position="24"/>
    </location>
</feature>